<geneLocation type="plasmid" evidence="2">
    <name>psfrenxt3b</name>
</geneLocation>
<accession>A0A2L0HC65</accession>
<gene>
    <name evidence="1" type="ORF">NXT3_PB00401</name>
</gene>
<name>A0A2L0HC65_RHIFR</name>
<dbReference type="RefSeq" id="WP_097527641.1">
    <property type="nucleotide sequence ID" value="NZ_CP024309.1"/>
</dbReference>
<protein>
    <submittedName>
        <fullName evidence="1">Uncharacterized protein</fullName>
    </submittedName>
</protein>
<keyword evidence="1" id="KW-0614">Plasmid</keyword>
<reference evidence="1 2" key="1">
    <citation type="submission" date="2017-10" db="EMBL/GenBank/DDBJ databases">
        <title>Analysis of the genome sequences of Rhizobium populations associated to common bean (phaseolus vulgaris).</title>
        <authorList>
            <person name="Bustos P."/>
            <person name="Santamaria R.I."/>
            <person name="Miranda-Sanchez F."/>
            <person name="Perez-Carrascal O."/>
            <person name="Juarez S."/>
            <person name="Lozano L."/>
            <person name="Martinez-Flores I."/>
            <person name="Vinuesa P."/>
            <person name="Martinez-Romero E."/>
            <person name="Cevallos M.A."/>
            <person name="Romero D."/>
            <person name="Davila G."/>
            <person name="Gonzalez V."/>
        </authorList>
    </citation>
    <scope>NUCLEOTIDE SEQUENCE [LARGE SCALE GENOMIC DNA]</scope>
    <source>
        <strain evidence="1 2">NXT3</strain>
        <plasmid evidence="2">Plasmid psfrenxt3b</plasmid>
    </source>
</reference>
<sequence>MVVRVEADKLSTHAVTKVWNIHDFCRRQRLCQEEERRLTLIFGDFATASELLYNAKRSPRWRY</sequence>
<organism evidence="1 2">
    <name type="scientific">Rhizobium fredii</name>
    <name type="common">Sinorhizobium fredii</name>
    <dbReference type="NCBI Taxonomy" id="380"/>
    <lineage>
        <taxon>Bacteria</taxon>
        <taxon>Pseudomonadati</taxon>
        <taxon>Pseudomonadota</taxon>
        <taxon>Alphaproteobacteria</taxon>
        <taxon>Hyphomicrobiales</taxon>
        <taxon>Rhizobiaceae</taxon>
        <taxon>Sinorhizobium/Ensifer group</taxon>
        <taxon>Sinorhizobium</taxon>
    </lineage>
</organism>
<evidence type="ECO:0000313" key="2">
    <source>
        <dbReference type="Proteomes" id="UP000239340"/>
    </source>
</evidence>
<dbReference type="EMBL" id="CP024309">
    <property type="protein sequence ID" value="AUX79056.1"/>
    <property type="molecule type" value="Genomic_DNA"/>
</dbReference>
<dbReference type="AlphaFoldDB" id="A0A2L0HC65"/>
<dbReference type="Proteomes" id="UP000239340">
    <property type="component" value="Plasmid pSfreNXT3b"/>
</dbReference>
<proteinExistence type="predicted"/>
<evidence type="ECO:0000313" key="1">
    <source>
        <dbReference type="EMBL" id="AUX79056.1"/>
    </source>
</evidence>